<comment type="caution">
    <text evidence="15">The sequence shown here is derived from an EMBL/GenBank/DDBJ whole genome shotgun (WGS) entry which is preliminary data.</text>
</comment>
<feature type="binding site" evidence="11 12">
    <location>
        <position position="192"/>
    </location>
    <ligand>
        <name>Zn(2+)</name>
        <dbReference type="ChEBI" id="CHEBI:29105"/>
    </ligand>
</feature>
<dbReference type="EC" id="2.3.1.286" evidence="8"/>
<comment type="cofactor">
    <cofactor evidence="11">
        <name>Zn(2+)</name>
        <dbReference type="ChEBI" id="CHEBI:29105"/>
    </cofactor>
    <text evidence="11">Binds 1 zinc ion per subunit.</text>
</comment>
<dbReference type="InterPro" id="IPR003000">
    <property type="entry name" value="Sirtuin"/>
</dbReference>
<feature type="compositionally biased region" description="Polar residues" evidence="13">
    <location>
        <begin position="365"/>
        <end position="380"/>
    </location>
</feature>
<evidence type="ECO:0000256" key="1">
    <source>
        <dbReference type="ARBA" id="ARBA00004173"/>
    </source>
</evidence>
<feature type="domain" description="Deacetylase sirtuin-type" evidence="14">
    <location>
        <begin position="15"/>
        <end position="287"/>
    </location>
</feature>
<comment type="similarity">
    <text evidence="2 8">Belongs to the sirtuin family. Class I subfamily.</text>
</comment>
<dbReference type="Gene3D" id="3.30.1600.10">
    <property type="entry name" value="SIR2/SIRT2 'Small Domain"/>
    <property type="match status" value="1"/>
</dbReference>
<feature type="compositionally biased region" description="Polar residues" evidence="13">
    <location>
        <begin position="396"/>
        <end position="406"/>
    </location>
</feature>
<evidence type="ECO:0000256" key="6">
    <source>
        <dbReference type="ARBA" id="ARBA00023027"/>
    </source>
</evidence>
<evidence type="ECO:0000256" key="4">
    <source>
        <dbReference type="ARBA" id="ARBA00022723"/>
    </source>
</evidence>
<dbReference type="AlphaFoldDB" id="A0A8H5B780"/>
<keyword evidence="16" id="KW-1185">Reference proteome</keyword>
<proteinExistence type="inferred from homology"/>
<evidence type="ECO:0000256" key="7">
    <source>
        <dbReference type="ARBA" id="ARBA00023128"/>
    </source>
</evidence>
<evidence type="ECO:0000256" key="9">
    <source>
        <dbReference type="PIRSR" id="PIRSR037938-1"/>
    </source>
</evidence>
<dbReference type="InterPro" id="IPR017328">
    <property type="entry name" value="Sirtuin_class_I"/>
</dbReference>
<dbReference type="Gene3D" id="3.40.50.1220">
    <property type="entry name" value="TPP-binding domain"/>
    <property type="match status" value="1"/>
</dbReference>
<feature type="binding site" evidence="10">
    <location>
        <begin position="53"/>
        <end position="55"/>
    </location>
    <ligand>
        <name>NAD(+)</name>
        <dbReference type="ChEBI" id="CHEBI:57540"/>
    </ligand>
</feature>
<feature type="binding site" evidence="10">
    <location>
        <begin position="229"/>
        <end position="230"/>
    </location>
    <ligand>
        <name>NAD(+)</name>
        <dbReference type="ChEBI" id="CHEBI:57540"/>
    </ligand>
</feature>
<feature type="binding site" evidence="10">
    <location>
        <begin position="253"/>
        <end position="255"/>
    </location>
    <ligand>
        <name>NAD(+)</name>
        <dbReference type="ChEBI" id="CHEBI:57540"/>
    </ligand>
</feature>
<evidence type="ECO:0000256" key="11">
    <source>
        <dbReference type="PIRSR" id="PIRSR037938-3"/>
    </source>
</evidence>
<feature type="binding site" evidence="10">
    <location>
        <begin position="137"/>
        <end position="140"/>
    </location>
    <ligand>
        <name>NAD(+)</name>
        <dbReference type="ChEBI" id="CHEBI:57540"/>
    </ligand>
</feature>
<dbReference type="PROSITE" id="PS50305">
    <property type="entry name" value="SIRTUIN"/>
    <property type="match status" value="1"/>
</dbReference>
<feature type="binding site" evidence="11 12">
    <location>
        <position position="168"/>
    </location>
    <ligand>
        <name>Zn(2+)</name>
        <dbReference type="ChEBI" id="CHEBI:29105"/>
    </ligand>
</feature>
<dbReference type="PIRSF" id="PIRSF037938">
    <property type="entry name" value="SIR2_euk"/>
    <property type="match status" value="1"/>
</dbReference>
<dbReference type="PANTHER" id="PTHR11085:SF6">
    <property type="entry name" value="NAD-DEPENDENT PROTEIN DEACETYLASE SIRTUIN-2"/>
    <property type="match status" value="1"/>
</dbReference>
<dbReference type="OrthoDB" id="420264at2759"/>
<feature type="active site" description="Proton acceptor" evidence="9 12">
    <location>
        <position position="157"/>
    </location>
</feature>
<protein>
    <recommendedName>
        <fullName evidence="8">NAD-dependent protein deacetylase</fullName>
        <ecNumber evidence="8">2.3.1.286</ecNumber>
    </recommendedName>
</protein>
<dbReference type="GO" id="GO:0070403">
    <property type="term" value="F:NAD+ binding"/>
    <property type="evidence" value="ECO:0007669"/>
    <property type="project" value="UniProtKB-UniRule"/>
</dbReference>
<comment type="catalytic activity">
    <reaction evidence="8">
        <text>N(6)-acetyl-L-lysyl-[protein] + NAD(+) + H2O = 2''-O-acetyl-ADP-D-ribose + nicotinamide + L-lysyl-[protein]</text>
        <dbReference type="Rhea" id="RHEA:43636"/>
        <dbReference type="Rhea" id="RHEA-COMP:9752"/>
        <dbReference type="Rhea" id="RHEA-COMP:10731"/>
        <dbReference type="ChEBI" id="CHEBI:15377"/>
        <dbReference type="ChEBI" id="CHEBI:17154"/>
        <dbReference type="ChEBI" id="CHEBI:29969"/>
        <dbReference type="ChEBI" id="CHEBI:57540"/>
        <dbReference type="ChEBI" id="CHEBI:61930"/>
        <dbReference type="ChEBI" id="CHEBI:83767"/>
        <dbReference type="EC" id="2.3.1.286"/>
    </reaction>
</comment>
<dbReference type="InterPro" id="IPR026590">
    <property type="entry name" value="Ssirtuin_cat_dom"/>
</dbReference>
<evidence type="ECO:0000256" key="2">
    <source>
        <dbReference type="ARBA" id="ARBA00006924"/>
    </source>
</evidence>
<keyword evidence="3 8" id="KW-0808">Transferase</keyword>
<gene>
    <name evidence="15" type="ORF">D9619_013222</name>
</gene>
<sequence length="415" mass="46503">MAPRSSNRTQSRKPQVLDALDIPSLAKYIKSERCENVMLMLGAGISTSAGIPDFRSPKTEYGNKRTHLMALTIKSNLARLNLPHPEAVFEIGFFQKNPVPFYTLAHELYPGKFRPTVTHSFIRLLHEKKRLHTCFTQNIDTLERRAGVPDEKIIEAHGSFATQRCIKCKREFDDNKMREHVLAKKIAKCESCGGYVKPDIVFFGEALPKKFINSVSSMESADLLIVMGTSLTVHPFASLAWMVPDSCPRVLVNLERVGDFGSRADDLVLLGQCDDYVRKLCKELGWLEDLERLWEETKESVIFDSLEDVKKEDPKPKEKVKDTATVKTEETLEEISKGLSDLAIDPDKESKTESDTEKKPAADSALTSNPPVPSQQTPKATSVDEAKTSTKEQSGKDSYTPSSTLKNEPAREKKL</sequence>
<dbReference type="Pfam" id="PF02146">
    <property type="entry name" value="SIR2"/>
    <property type="match status" value="1"/>
</dbReference>
<dbReference type="GO" id="GO:0008270">
    <property type="term" value="F:zinc ion binding"/>
    <property type="evidence" value="ECO:0007669"/>
    <property type="project" value="UniProtKB-UniRule"/>
</dbReference>
<dbReference type="GO" id="GO:0005739">
    <property type="term" value="C:mitochondrion"/>
    <property type="evidence" value="ECO:0007669"/>
    <property type="project" value="UniProtKB-SubCell"/>
</dbReference>
<dbReference type="InterPro" id="IPR050134">
    <property type="entry name" value="NAD-dep_sirtuin_deacylases"/>
</dbReference>
<dbReference type="CDD" id="cd01408">
    <property type="entry name" value="SIRT1"/>
    <property type="match status" value="1"/>
</dbReference>
<keyword evidence="7" id="KW-0496">Mitochondrion</keyword>
<reference evidence="15 16" key="1">
    <citation type="journal article" date="2020" name="ISME J.">
        <title>Uncovering the hidden diversity of litter-decomposition mechanisms in mushroom-forming fungi.</title>
        <authorList>
            <person name="Floudas D."/>
            <person name="Bentzer J."/>
            <person name="Ahren D."/>
            <person name="Johansson T."/>
            <person name="Persson P."/>
            <person name="Tunlid A."/>
        </authorList>
    </citation>
    <scope>NUCLEOTIDE SEQUENCE [LARGE SCALE GENOMIC DNA]</scope>
    <source>
        <strain evidence="15 16">CBS 101986</strain>
    </source>
</reference>
<evidence type="ECO:0000256" key="5">
    <source>
        <dbReference type="ARBA" id="ARBA00022833"/>
    </source>
</evidence>
<dbReference type="GO" id="GO:0005634">
    <property type="term" value="C:nucleus"/>
    <property type="evidence" value="ECO:0007669"/>
    <property type="project" value="TreeGrafter"/>
</dbReference>
<accession>A0A8H5B780</accession>
<evidence type="ECO:0000259" key="14">
    <source>
        <dbReference type="PROSITE" id="PS50305"/>
    </source>
</evidence>
<evidence type="ECO:0000256" key="8">
    <source>
        <dbReference type="PIRNR" id="PIRNR037938"/>
    </source>
</evidence>
<evidence type="ECO:0000256" key="13">
    <source>
        <dbReference type="SAM" id="MobiDB-lite"/>
    </source>
</evidence>
<evidence type="ECO:0000313" key="15">
    <source>
        <dbReference type="EMBL" id="KAF5317536.1"/>
    </source>
</evidence>
<dbReference type="PANTHER" id="PTHR11085">
    <property type="entry name" value="NAD-DEPENDENT PROTEIN DEACYLASE SIRTUIN-5, MITOCHONDRIAL-RELATED"/>
    <property type="match status" value="1"/>
</dbReference>
<feature type="region of interest" description="Disordered" evidence="13">
    <location>
        <begin position="336"/>
        <end position="415"/>
    </location>
</feature>
<evidence type="ECO:0000313" key="16">
    <source>
        <dbReference type="Proteomes" id="UP000567179"/>
    </source>
</evidence>
<dbReference type="EMBL" id="JAACJJ010000033">
    <property type="protein sequence ID" value="KAF5317536.1"/>
    <property type="molecule type" value="Genomic_DNA"/>
</dbReference>
<organism evidence="15 16">
    <name type="scientific">Psilocybe cf. subviscida</name>
    <dbReference type="NCBI Taxonomy" id="2480587"/>
    <lineage>
        <taxon>Eukaryota</taxon>
        <taxon>Fungi</taxon>
        <taxon>Dikarya</taxon>
        <taxon>Basidiomycota</taxon>
        <taxon>Agaricomycotina</taxon>
        <taxon>Agaricomycetes</taxon>
        <taxon>Agaricomycetidae</taxon>
        <taxon>Agaricales</taxon>
        <taxon>Agaricineae</taxon>
        <taxon>Strophariaceae</taxon>
        <taxon>Psilocybe</taxon>
    </lineage>
</organism>
<feature type="compositionally biased region" description="Basic and acidic residues" evidence="13">
    <location>
        <begin position="382"/>
        <end position="395"/>
    </location>
</feature>
<evidence type="ECO:0000256" key="3">
    <source>
        <dbReference type="ARBA" id="ARBA00022679"/>
    </source>
</evidence>
<feature type="binding site" evidence="11 12">
    <location>
        <position position="165"/>
    </location>
    <ligand>
        <name>Zn(2+)</name>
        <dbReference type="ChEBI" id="CHEBI:29105"/>
    </ligand>
</feature>
<evidence type="ECO:0000256" key="12">
    <source>
        <dbReference type="PROSITE-ProRule" id="PRU00236"/>
    </source>
</evidence>
<dbReference type="Proteomes" id="UP000567179">
    <property type="component" value="Unassembled WGS sequence"/>
</dbReference>
<dbReference type="SUPFAM" id="SSF52467">
    <property type="entry name" value="DHS-like NAD/FAD-binding domain"/>
    <property type="match status" value="1"/>
</dbReference>
<evidence type="ECO:0000256" key="10">
    <source>
        <dbReference type="PIRSR" id="PIRSR037938-2"/>
    </source>
</evidence>
<keyword evidence="4 8" id="KW-0479">Metal-binding</keyword>
<keyword evidence="5 8" id="KW-0862">Zinc</keyword>
<dbReference type="InterPro" id="IPR026591">
    <property type="entry name" value="Sirtuin_cat_small_dom_sf"/>
</dbReference>
<dbReference type="GO" id="GO:0017136">
    <property type="term" value="F:histone deacetylase activity, NAD-dependent"/>
    <property type="evidence" value="ECO:0007669"/>
    <property type="project" value="InterPro"/>
</dbReference>
<name>A0A8H5B780_9AGAR</name>
<feature type="compositionally biased region" description="Basic and acidic residues" evidence="13">
    <location>
        <begin position="345"/>
        <end position="361"/>
    </location>
</feature>
<feature type="binding site" evidence="11 12">
    <location>
        <position position="189"/>
    </location>
    <ligand>
        <name>Zn(2+)</name>
        <dbReference type="ChEBI" id="CHEBI:29105"/>
    </ligand>
</feature>
<keyword evidence="6 8" id="KW-0520">NAD</keyword>
<feature type="binding site" evidence="10">
    <location>
        <begin position="43"/>
        <end position="47"/>
    </location>
    <ligand>
        <name>NAD(+)</name>
        <dbReference type="ChEBI" id="CHEBI:57540"/>
    </ligand>
</feature>
<feature type="binding site" evidence="10">
    <location>
        <position position="273"/>
    </location>
    <ligand>
        <name>NAD(+)</name>
        <dbReference type="ChEBI" id="CHEBI:57540"/>
    </ligand>
</feature>
<comment type="subcellular location">
    <subcellularLocation>
        <location evidence="1">Mitochondrion</location>
    </subcellularLocation>
</comment>
<dbReference type="InterPro" id="IPR029035">
    <property type="entry name" value="DHS-like_NAD/FAD-binding_dom"/>
</dbReference>